<evidence type="ECO:0000256" key="1">
    <source>
        <dbReference type="SAM" id="SignalP"/>
    </source>
</evidence>
<keyword evidence="3" id="KW-1185">Reference proteome</keyword>
<evidence type="ECO:0000313" key="3">
    <source>
        <dbReference type="Proteomes" id="UP000438106"/>
    </source>
</evidence>
<sequence>MRRLIGLALGAMMLPGIAIASEAGDQLAELLYAGEAAGQRAIYEEQCAVPHADACFGLGLIDLIGAIEGLSQGFYRHGAVTPRLPAAAMMLGLDANVPSAPANPDPEALDYAGLRGILGEFVVGLDRARASFEAAGAEGDYVITIDPLRVRLDINGDGAVGEQETLATLLGGELALPQGKSKGDKTVVPDLSIGFDRADAIWLAGYSQIGALPFDMLLAHDFSRLFEAVGHRLFPEAGLPMQDYSRGGTLLMDPETDTFLADLIAGLHTSNFPIVDRERFAGVQARMQAVTALSRQNWAAILLETDDHRELVPSPRQTSLVPGQPVTQEIVEAWMATLDRLDEILAGELLLPHWRFRQGFDLNAYFETASETDIVMLLAGQGALPFLKEGPVADANSFAEGIRVFGDNWPNFAIWFN</sequence>
<feature type="signal peptide" evidence="1">
    <location>
        <begin position="1"/>
        <end position="20"/>
    </location>
</feature>
<reference evidence="2 3" key="1">
    <citation type="submission" date="2019-12" db="EMBL/GenBank/DDBJ databases">
        <title>Devosia maris sp. nov., isolated from the deep seawater.</title>
        <authorList>
            <person name="Liu Y."/>
        </authorList>
    </citation>
    <scope>NUCLEOTIDE SEQUENCE [LARGE SCALE GENOMIC DNA]</scope>
    <source>
        <strain evidence="2 3">L53-10-65</strain>
    </source>
</reference>
<gene>
    <name evidence="2" type="ORF">GO014_06680</name>
</gene>
<dbReference type="AlphaFoldDB" id="A0A7X3K3K1"/>
<organism evidence="2 3">
    <name type="scientific">Devosia marina</name>
    <dbReference type="NCBI Taxonomy" id="2683198"/>
    <lineage>
        <taxon>Bacteria</taxon>
        <taxon>Pseudomonadati</taxon>
        <taxon>Pseudomonadota</taxon>
        <taxon>Alphaproteobacteria</taxon>
        <taxon>Hyphomicrobiales</taxon>
        <taxon>Devosiaceae</taxon>
        <taxon>Devosia</taxon>
    </lineage>
</organism>
<dbReference type="RefSeq" id="WP_157289578.1">
    <property type="nucleotide sequence ID" value="NZ_WQRF01000001.1"/>
</dbReference>
<protein>
    <submittedName>
        <fullName evidence="2">Uncharacterized protein</fullName>
    </submittedName>
</protein>
<accession>A0A7X3K3K1</accession>
<name>A0A7X3K3K1_9HYPH</name>
<dbReference type="EMBL" id="WQRF01000001">
    <property type="protein sequence ID" value="MVS98704.1"/>
    <property type="molecule type" value="Genomic_DNA"/>
</dbReference>
<feature type="chain" id="PRO_5031431781" evidence="1">
    <location>
        <begin position="21"/>
        <end position="417"/>
    </location>
</feature>
<comment type="caution">
    <text evidence="2">The sequence shown here is derived from an EMBL/GenBank/DDBJ whole genome shotgun (WGS) entry which is preliminary data.</text>
</comment>
<dbReference type="Proteomes" id="UP000438106">
    <property type="component" value="Unassembled WGS sequence"/>
</dbReference>
<keyword evidence="1" id="KW-0732">Signal</keyword>
<proteinExistence type="predicted"/>
<evidence type="ECO:0000313" key="2">
    <source>
        <dbReference type="EMBL" id="MVS98704.1"/>
    </source>
</evidence>